<dbReference type="AlphaFoldDB" id="A0A167F5I2"/>
<feature type="region of interest" description="Disordered" evidence="2">
    <location>
        <begin position="256"/>
        <end position="277"/>
    </location>
</feature>
<organism evidence="3 4">
    <name type="scientific">Cochleicola gelatinilyticus</name>
    <dbReference type="NCBI Taxonomy" id="1763537"/>
    <lineage>
        <taxon>Bacteria</taxon>
        <taxon>Pseudomonadati</taxon>
        <taxon>Bacteroidota</taxon>
        <taxon>Flavobacteriia</taxon>
        <taxon>Flavobacteriales</taxon>
        <taxon>Flavobacteriaceae</taxon>
        <taxon>Cochleicola</taxon>
    </lineage>
</organism>
<proteinExistence type="predicted"/>
<reference evidence="3 4" key="1">
    <citation type="submission" date="2016-02" db="EMBL/GenBank/DDBJ databases">
        <title>Ulvibacter sp. LPB0005, isolated from Thais luteostoma.</title>
        <authorList>
            <person name="Shin S.-K."/>
            <person name="Yi H."/>
        </authorList>
    </citation>
    <scope>NUCLEOTIDE SEQUENCE [LARGE SCALE GENOMIC DNA]</scope>
    <source>
        <strain evidence="3 4">LPB0005</strain>
    </source>
</reference>
<keyword evidence="1" id="KW-0175">Coiled coil</keyword>
<dbReference type="Proteomes" id="UP000077013">
    <property type="component" value="Unassembled WGS sequence"/>
</dbReference>
<dbReference type="OrthoDB" id="1158736at2"/>
<evidence type="ECO:0000256" key="1">
    <source>
        <dbReference type="SAM" id="Coils"/>
    </source>
</evidence>
<evidence type="ECO:0000313" key="4">
    <source>
        <dbReference type="Proteomes" id="UP000077013"/>
    </source>
</evidence>
<keyword evidence="4" id="KW-1185">Reference proteome</keyword>
<evidence type="ECO:0000313" key="3">
    <source>
        <dbReference type="EMBL" id="OAB76218.1"/>
    </source>
</evidence>
<accession>A0A167F5I2</accession>
<comment type="caution">
    <text evidence="3">The sequence shown here is derived from an EMBL/GenBank/DDBJ whole genome shotgun (WGS) entry which is preliminary data.</text>
</comment>
<protein>
    <submittedName>
        <fullName evidence="3">Uncharacterized protein</fullName>
    </submittedName>
</protein>
<feature type="coiled-coil region" evidence="1">
    <location>
        <begin position="156"/>
        <end position="194"/>
    </location>
</feature>
<sequence>MNLLHTSGNRIRLIVLLFFSYFGMLPTTASNSFLKLNPNFENKNTAITLITTLQNTEIVITKDTTDETLKDLALKINEKGTAFSYSNVERNTLGEITGISISYNNKGNKSTYSVSSDRPINTIVITTDGNAISVRSSGKGNQATIQQGGNSSNINLEDHKKRSEAMEMRRKEMKEKMNQRKAEMEMKRNEMMALRNGSKNQFEANNTFVREITKNSSHADLEALKEEFEQEGMLFSYSDVKRNAKGEILHINLKLDDQKGSVSKSKHTSNDNPIKSIQIGIKDGTSILKSEQ</sequence>
<name>A0A167F5I2_9FLAO</name>
<dbReference type="STRING" id="1763537.ULVI_14305"/>
<dbReference type="RefSeq" id="WP_068593472.1">
    <property type="nucleotide sequence ID" value="NZ_LRXL01000052.1"/>
</dbReference>
<evidence type="ECO:0000256" key="2">
    <source>
        <dbReference type="SAM" id="MobiDB-lite"/>
    </source>
</evidence>
<dbReference type="EMBL" id="LRXL01000052">
    <property type="protein sequence ID" value="OAB76218.1"/>
    <property type="molecule type" value="Genomic_DNA"/>
</dbReference>
<gene>
    <name evidence="3" type="ORF">ULVI_14305</name>
</gene>